<comment type="catalytic activity">
    <reaction evidence="21">
        <text>L-threonyl-[protein] + ATP = O-phospho-L-threonyl-[protein] + ADP + H(+)</text>
        <dbReference type="Rhea" id="RHEA:46608"/>
        <dbReference type="Rhea" id="RHEA-COMP:11060"/>
        <dbReference type="Rhea" id="RHEA-COMP:11605"/>
        <dbReference type="ChEBI" id="CHEBI:15378"/>
        <dbReference type="ChEBI" id="CHEBI:30013"/>
        <dbReference type="ChEBI" id="CHEBI:30616"/>
        <dbReference type="ChEBI" id="CHEBI:61977"/>
        <dbReference type="ChEBI" id="CHEBI:456216"/>
        <dbReference type="EC" id="2.7.11.1"/>
    </reaction>
</comment>
<evidence type="ECO:0000256" key="14">
    <source>
        <dbReference type="ARBA" id="ARBA00022777"/>
    </source>
</evidence>
<evidence type="ECO:0000256" key="20">
    <source>
        <dbReference type="ARBA" id="ARBA00023180"/>
    </source>
</evidence>
<evidence type="ECO:0000256" key="1">
    <source>
        <dbReference type="ARBA" id="ARBA00004251"/>
    </source>
</evidence>
<keyword evidence="5" id="KW-1003">Cell membrane</keyword>
<evidence type="ECO:0000256" key="13">
    <source>
        <dbReference type="ARBA" id="ARBA00022741"/>
    </source>
</evidence>
<feature type="domain" description="Protein kinase" evidence="26">
    <location>
        <begin position="712"/>
        <end position="996"/>
    </location>
</feature>
<keyword evidence="9" id="KW-0808">Transferase</keyword>
<feature type="region of interest" description="Disordered" evidence="24">
    <location>
        <begin position="996"/>
        <end position="1023"/>
    </location>
</feature>
<dbReference type="InterPro" id="IPR017441">
    <property type="entry name" value="Protein_kinase_ATP_BS"/>
</dbReference>
<evidence type="ECO:0000256" key="16">
    <source>
        <dbReference type="ARBA" id="ARBA00022840"/>
    </source>
</evidence>
<evidence type="ECO:0000256" key="6">
    <source>
        <dbReference type="ARBA" id="ARBA00022527"/>
    </source>
</evidence>
<evidence type="ECO:0000256" key="9">
    <source>
        <dbReference type="ARBA" id="ARBA00022679"/>
    </source>
</evidence>
<keyword evidence="28" id="KW-1185">Reference proteome</keyword>
<dbReference type="SUPFAM" id="SSF56112">
    <property type="entry name" value="Protein kinase-like (PK-like)"/>
    <property type="match status" value="1"/>
</dbReference>
<keyword evidence="13 23" id="KW-0547">Nucleotide-binding</keyword>
<dbReference type="InterPro" id="IPR013210">
    <property type="entry name" value="LRR_N_plant-typ"/>
</dbReference>
<evidence type="ECO:0000256" key="21">
    <source>
        <dbReference type="ARBA" id="ARBA00047899"/>
    </source>
</evidence>
<evidence type="ECO:0000256" key="11">
    <source>
        <dbReference type="ARBA" id="ARBA00022729"/>
    </source>
</evidence>
<feature type="compositionally biased region" description="Polar residues" evidence="24">
    <location>
        <begin position="1014"/>
        <end position="1023"/>
    </location>
</feature>
<dbReference type="InterPro" id="IPR001611">
    <property type="entry name" value="Leu-rich_rpt"/>
</dbReference>
<dbReference type="FunFam" id="3.80.10.10:FF:000410">
    <property type="entry name" value="Leucine-rich repeat receptor-like protein kinase PXL1"/>
    <property type="match status" value="1"/>
</dbReference>
<dbReference type="Pfam" id="PF13855">
    <property type="entry name" value="LRR_8"/>
    <property type="match status" value="2"/>
</dbReference>
<dbReference type="SMART" id="SM00220">
    <property type="entry name" value="S_TKc"/>
    <property type="match status" value="1"/>
</dbReference>
<dbReference type="PANTHER" id="PTHR47988">
    <property type="entry name" value="SOMATIC EMBRYOGENESIS RECEPTOR KINASE 1"/>
    <property type="match status" value="1"/>
</dbReference>
<evidence type="ECO:0000313" key="28">
    <source>
        <dbReference type="Proteomes" id="UP000594263"/>
    </source>
</evidence>
<reference evidence="27" key="1">
    <citation type="submission" date="2021-01" db="UniProtKB">
        <authorList>
            <consortium name="EnsemblPlants"/>
        </authorList>
    </citation>
    <scope>IDENTIFICATION</scope>
</reference>
<keyword evidence="18" id="KW-0472">Membrane</keyword>
<protein>
    <recommendedName>
        <fullName evidence="3">non-specific serine/threonine protein kinase</fullName>
        <ecNumber evidence="3">2.7.11.1</ecNumber>
    </recommendedName>
</protein>
<evidence type="ECO:0000256" key="17">
    <source>
        <dbReference type="ARBA" id="ARBA00022989"/>
    </source>
</evidence>
<dbReference type="Gene3D" id="3.80.10.10">
    <property type="entry name" value="Ribonuclease Inhibitor"/>
    <property type="match status" value="3"/>
</dbReference>
<dbReference type="GO" id="GO:0004674">
    <property type="term" value="F:protein serine/threonine kinase activity"/>
    <property type="evidence" value="ECO:0007669"/>
    <property type="project" value="UniProtKB-KW"/>
</dbReference>
<evidence type="ECO:0000256" key="25">
    <source>
        <dbReference type="SAM" id="SignalP"/>
    </source>
</evidence>
<keyword evidence="8" id="KW-0433">Leucine-rich repeat</keyword>
<evidence type="ECO:0000256" key="10">
    <source>
        <dbReference type="ARBA" id="ARBA00022692"/>
    </source>
</evidence>
<dbReference type="FunFam" id="3.80.10.10:FF:000297">
    <property type="entry name" value="Leucine-rich repeat receptor-like protein kinase PXL1"/>
    <property type="match status" value="1"/>
</dbReference>
<evidence type="ECO:0000256" key="3">
    <source>
        <dbReference type="ARBA" id="ARBA00012513"/>
    </source>
</evidence>
<evidence type="ECO:0000256" key="24">
    <source>
        <dbReference type="SAM" id="MobiDB-lite"/>
    </source>
</evidence>
<dbReference type="InterPro" id="IPR011009">
    <property type="entry name" value="Kinase-like_dom_sf"/>
</dbReference>
<evidence type="ECO:0000256" key="18">
    <source>
        <dbReference type="ARBA" id="ARBA00023136"/>
    </source>
</evidence>
<comment type="similarity">
    <text evidence="2">Belongs to the protein kinase superfamily. Ser/Thr protein kinase family.</text>
</comment>
<dbReference type="SMART" id="SM00369">
    <property type="entry name" value="LRR_TYP"/>
    <property type="match status" value="8"/>
</dbReference>
<dbReference type="GO" id="GO:0005886">
    <property type="term" value="C:plasma membrane"/>
    <property type="evidence" value="ECO:0007669"/>
    <property type="project" value="UniProtKB-SubCell"/>
</dbReference>
<dbReference type="PRINTS" id="PR00019">
    <property type="entry name" value="LEURICHRPT"/>
</dbReference>
<organism evidence="27 28">
    <name type="scientific">Kalanchoe fedtschenkoi</name>
    <name type="common">Lavender scallops</name>
    <name type="synonym">South American air plant</name>
    <dbReference type="NCBI Taxonomy" id="63787"/>
    <lineage>
        <taxon>Eukaryota</taxon>
        <taxon>Viridiplantae</taxon>
        <taxon>Streptophyta</taxon>
        <taxon>Embryophyta</taxon>
        <taxon>Tracheophyta</taxon>
        <taxon>Spermatophyta</taxon>
        <taxon>Magnoliopsida</taxon>
        <taxon>eudicotyledons</taxon>
        <taxon>Gunneridae</taxon>
        <taxon>Pentapetalae</taxon>
        <taxon>Saxifragales</taxon>
        <taxon>Crassulaceae</taxon>
        <taxon>Kalanchoe</taxon>
    </lineage>
</organism>
<comment type="subcellular location">
    <subcellularLocation>
        <location evidence="1">Cell membrane</location>
        <topology evidence="1">Single-pass type I membrane protein</topology>
    </subcellularLocation>
</comment>
<dbReference type="PROSITE" id="PS00108">
    <property type="entry name" value="PROTEIN_KINASE_ST"/>
    <property type="match status" value="1"/>
</dbReference>
<sequence>MGSVSIRSFFLVCCFSIGLAALGVGADRASDELLALLALKDGLVDPSDRLRDWTVDSATAAAGHCNWTGVSCDAYGFVQKLELGNMNLSGVVSDRINTFYSLTSLDISCNGFATVLPKSLSNLTLLRTVDFSQNDFIGGFPAGLGKAAGLTKLNASSNNFAGPLPEDIGEATMLEEVDFRGSYFEGSVPASFKSLKRLRFLGLSGNNLSGRIPPELGQLESLETLIMGYNEFEGEIPPELGNLTNLRYLDMAVGSLTGQIPAALGKLQKLNTIFLYRNSLQGAIPLEIGNMSSLSLLDLSDNQISGEIPEEIADLTNLQLLNLMCNNLTGAIPSKLGELRQLEFLALWQNSLTGPLPDRLGQNSPLQWLDVSSNGLSGEIPSGVCNAGNLTKLILFNNSFSGSIPDSLSNCSSLVRVRIQNNLLSGTIPFGFGKLSKLQRLELANNKLGGGIPADISLSTSLSFVDLSDNQLKSALPSTIFSIPSLQTFMASRNELEGTIPDQFQDLPSLAILDLSSNHLVGKIPAQIASCEKLVTLKLSNNDLTGDIPPGLATMPTLAILDLSNNSLTGRIPERFGSSTALETLNLSYNQLEGPVPSDGILMNINPADLAGNAGLCGGTGILPPCHRNSGKRSREQQHSRTEHAIIGFVAALSGLLTISAAFCVGRCLYRRWYIYGTCFMNQFSKTSGEWPWRLVAFQRLSFTANDVLSSIKESNVIGMGGTGMVYKAETHRPHCAVAVKKLWRAAAGHDVETGDDLLGEVNLLGRLRHRNIVRLMGYLHNECDVMILYEYMPNGNLGAALHGKEAGKMLVDWVSRYSVAVGVAQGLNYLHNDCCPPIIHRDIKPNNILISANYEARIADFGLARMMSRKNETVSTVAGSYGYIAPEYGYTLKVDDKSDIYSFGVVLLELVTGKMPLDPAIEGSVDIVGWARAKLRDGRAVEDCLDKSIAGDSKHVQEEMLLVLKIALLCTAKLPKDRPSIRDIITMLAEAKPRRKSVSQSAEQNSNRDKPIFSTSPVIGLL</sequence>
<dbReference type="Gramene" id="Kaladp0868s0038.1.v1.1">
    <property type="protein sequence ID" value="Kaladp0868s0038.1.v1.1"/>
    <property type="gene ID" value="Kaladp0868s0038.v1.1"/>
</dbReference>
<dbReference type="SUPFAM" id="SSF52058">
    <property type="entry name" value="L domain-like"/>
    <property type="match status" value="1"/>
</dbReference>
<feature type="signal peptide" evidence="25">
    <location>
        <begin position="1"/>
        <end position="20"/>
    </location>
</feature>
<dbReference type="InterPro" id="IPR003591">
    <property type="entry name" value="Leu-rich_rpt_typical-subtyp"/>
</dbReference>
<evidence type="ECO:0000256" key="5">
    <source>
        <dbReference type="ARBA" id="ARBA00022475"/>
    </source>
</evidence>
<keyword evidence="4" id="KW-0217">Developmental protein</keyword>
<dbReference type="FunFam" id="3.80.10.10:FF:000412">
    <property type="entry name" value="Leucine-rich repeat receptor-like protein kinase PXL1"/>
    <property type="match status" value="1"/>
</dbReference>
<dbReference type="GO" id="GO:0005524">
    <property type="term" value="F:ATP binding"/>
    <property type="evidence" value="ECO:0007669"/>
    <property type="project" value="UniProtKB-UniRule"/>
</dbReference>
<evidence type="ECO:0000256" key="19">
    <source>
        <dbReference type="ARBA" id="ARBA00023170"/>
    </source>
</evidence>
<keyword evidence="14" id="KW-0418">Kinase</keyword>
<evidence type="ECO:0000256" key="2">
    <source>
        <dbReference type="ARBA" id="ARBA00008684"/>
    </source>
</evidence>
<keyword evidence="6" id="KW-0723">Serine/threonine-protein kinase</keyword>
<proteinExistence type="inferred from homology"/>
<evidence type="ECO:0000256" key="22">
    <source>
        <dbReference type="ARBA" id="ARBA00048679"/>
    </source>
</evidence>
<keyword evidence="11 25" id="KW-0732">Signal</keyword>
<dbReference type="PROSITE" id="PS00107">
    <property type="entry name" value="PROTEIN_KINASE_ATP"/>
    <property type="match status" value="1"/>
</dbReference>
<dbReference type="GO" id="GO:0010087">
    <property type="term" value="P:phloem or xylem histogenesis"/>
    <property type="evidence" value="ECO:0007669"/>
    <property type="project" value="EnsemblPlants"/>
</dbReference>
<dbReference type="InterPro" id="IPR008271">
    <property type="entry name" value="Ser/Thr_kinase_AS"/>
</dbReference>
<dbReference type="InterPro" id="IPR032675">
    <property type="entry name" value="LRR_dom_sf"/>
</dbReference>
<keyword evidence="19" id="KW-0675">Receptor</keyword>
<dbReference type="EnsemblPlants" id="Kaladp0868s0038.1.v1.1">
    <property type="protein sequence ID" value="Kaladp0868s0038.1.v1.1"/>
    <property type="gene ID" value="Kaladp0868s0038.v1.1"/>
</dbReference>
<keyword evidence="16 23" id="KW-0067">ATP-binding</keyword>
<keyword evidence="12" id="KW-0677">Repeat</keyword>
<keyword evidence="7" id="KW-0597">Phosphoprotein</keyword>
<evidence type="ECO:0000313" key="27">
    <source>
        <dbReference type="EnsemblPlants" id="Kaladp0868s0038.1.v1.1"/>
    </source>
</evidence>
<dbReference type="InterPro" id="IPR000719">
    <property type="entry name" value="Prot_kinase_dom"/>
</dbReference>
<dbReference type="Gene3D" id="1.10.510.10">
    <property type="entry name" value="Transferase(Phosphotransferase) domain 1"/>
    <property type="match status" value="1"/>
</dbReference>
<dbReference type="Proteomes" id="UP000594263">
    <property type="component" value="Unplaced"/>
</dbReference>
<keyword evidence="10" id="KW-0812">Transmembrane</keyword>
<evidence type="ECO:0000256" key="15">
    <source>
        <dbReference type="ARBA" id="ARBA00022782"/>
    </source>
</evidence>
<dbReference type="OMA" id="RKSVCHN"/>
<feature type="binding site" evidence="23">
    <location>
        <position position="742"/>
    </location>
    <ligand>
        <name>ATP</name>
        <dbReference type="ChEBI" id="CHEBI:30616"/>
    </ligand>
</feature>
<dbReference type="SUPFAM" id="SSF52047">
    <property type="entry name" value="RNI-like"/>
    <property type="match status" value="1"/>
</dbReference>
<dbReference type="Gene3D" id="3.30.200.20">
    <property type="entry name" value="Phosphorylase Kinase, domain 1"/>
    <property type="match status" value="1"/>
</dbReference>
<keyword evidence="15" id="KW-0221">Differentiation</keyword>
<evidence type="ECO:0000256" key="8">
    <source>
        <dbReference type="ARBA" id="ARBA00022614"/>
    </source>
</evidence>
<dbReference type="Pfam" id="PF00069">
    <property type="entry name" value="Pkinase"/>
    <property type="match status" value="1"/>
</dbReference>
<dbReference type="PROSITE" id="PS50011">
    <property type="entry name" value="PROTEIN_KINASE_DOM"/>
    <property type="match status" value="1"/>
</dbReference>
<feature type="chain" id="PRO_5029715471" description="non-specific serine/threonine protein kinase" evidence="25">
    <location>
        <begin position="21"/>
        <end position="1023"/>
    </location>
</feature>
<keyword evidence="20" id="KW-0325">Glycoprotein</keyword>
<dbReference type="AlphaFoldDB" id="A0A7N0VHH6"/>
<evidence type="ECO:0000256" key="4">
    <source>
        <dbReference type="ARBA" id="ARBA00022473"/>
    </source>
</evidence>
<dbReference type="FunFam" id="3.30.200.20:FF:000444">
    <property type="entry name" value="MDIS1-interacting receptor like kinase 1"/>
    <property type="match status" value="1"/>
</dbReference>
<evidence type="ECO:0000259" key="26">
    <source>
        <dbReference type="PROSITE" id="PS50011"/>
    </source>
</evidence>
<dbReference type="Pfam" id="PF00560">
    <property type="entry name" value="LRR_1"/>
    <property type="match status" value="7"/>
</dbReference>
<comment type="catalytic activity">
    <reaction evidence="22">
        <text>L-seryl-[protein] + ATP = O-phospho-L-seryl-[protein] + ADP + H(+)</text>
        <dbReference type="Rhea" id="RHEA:17989"/>
        <dbReference type="Rhea" id="RHEA-COMP:9863"/>
        <dbReference type="Rhea" id="RHEA-COMP:11604"/>
        <dbReference type="ChEBI" id="CHEBI:15378"/>
        <dbReference type="ChEBI" id="CHEBI:29999"/>
        <dbReference type="ChEBI" id="CHEBI:30616"/>
        <dbReference type="ChEBI" id="CHEBI:83421"/>
        <dbReference type="ChEBI" id="CHEBI:456216"/>
        <dbReference type="EC" id="2.7.11.1"/>
    </reaction>
</comment>
<dbReference type="FunFam" id="1.10.510.10:FF:000400">
    <property type="entry name" value="MDIS1-interacting receptor like kinase 1"/>
    <property type="match status" value="1"/>
</dbReference>
<accession>A0A7N0VHH6</accession>
<evidence type="ECO:0000256" key="12">
    <source>
        <dbReference type="ARBA" id="ARBA00022737"/>
    </source>
</evidence>
<dbReference type="GO" id="GO:0030154">
    <property type="term" value="P:cell differentiation"/>
    <property type="evidence" value="ECO:0007669"/>
    <property type="project" value="UniProtKB-KW"/>
</dbReference>
<evidence type="ECO:0000256" key="23">
    <source>
        <dbReference type="PROSITE-ProRule" id="PRU10141"/>
    </source>
</evidence>
<evidence type="ECO:0000256" key="7">
    <source>
        <dbReference type="ARBA" id="ARBA00022553"/>
    </source>
</evidence>
<name>A0A7N0VHH6_KALFE</name>
<dbReference type="Pfam" id="PF08263">
    <property type="entry name" value="LRRNT_2"/>
    <property type="match status" value="1"/>
</dbReference>
<dbReference type="EC" id="2.7.11.1" evidence="3"/>
<keyword evidence="17" id="KW-1133">Transmembrane helix</keyword>